<reference evidence="2" key="1">
    <citation type="submission" date="2020-05" db="EMBL/GenBank/DDBJ databases">
        <title>Phylogenomic resolution of chytrid fungi.</title>
        <authorList>
            <person name="Stajich J.E."/>
            <person name="Amses K."/>
            <person name="Simmons R."/>
            <person name="Seto K."/>
            <person name="Myers J."/>
            <person name="Bonds A."/>
            <person name="Quandt C.A."/>
            <person name="Barry K."/>
            <person name="Liu P."/>
            <person name="Grigoriev I."/>
            <person name="Longcore J.E."/>
            <person name="James T.Y."/>
        </authorList>
    </citation>
    <scope>NUCLEOTIDE SEQUENCE</scope>
    <source>
        <strain evidence="2">PLAUS21</strain>
    </source>
</reference>
<comment type="caution">
    <text evidence="2">The sequence shown here is derived from an EMBL/GenBank/DDBJ whole genome shotgun (WGS) entry which is preliminary data.</text>
</comment>
<evidence type="ECO:0000313" key="3">
    <source>
        <dbReference type="Proteomes" id="UP001210925"/>
    </source>
</evidence>
<keyword evidence="3" id="KW-1185">Reference proteome</keyword>
<dbReference type="Proteomes" id="UP001210925">
    <property type="component" value="Unassembled WGS sequence"/>
</dbReference>
<feature type="domain" description="NAD(P)-binding" evidence="1">
    <location>
        <begin position="13"/>
        <end position="147"/>
    </location>
</feature>
<evidence type="ECO:0000259" key="1">
    <source>
        <dbReference type="Pfam" id="PF13460"/>
    </source>
</evidence>
<dbReference type="EMBL" id="JADGKB010000052">
    <property type="protein sequence ID" value="KAJ3256317.1"/>
    <property type="molecule type" value="Genomic_DNA"/>
</dbReference>
<accession>A0AAD5UF06</accession>
<dbReference type="InterPro" id="IPR036291">
    <property type="entry name" value="NAD(P)-bd_dom_sf"/>
</dbReference>
<dbReference type="Pfam" id="PF13460">
    <property type="entry name" value="NAD_binding_10"/>
    <property type="match status" value="1"/>
</dbReference>
<evidence type="ECO:0000313" key="2">
    <source>
        <dbReference type="EMBL" id="KAJ3256317.1"/>
    </source>
</evidence>
<name>A0AAD5UF06_9FUNG</name>
<dbReference type="SUPFAM" id="SSF51735">
    <property type="entry name" value="NAD(P)-binding Rossmann-fold domains"/>
    <property type="match status" value="1"/>
</dbReference>
<dbReference type="PANTHER" id="PTHR43162">
    <property type="match status" value="1"/>
</dbReference>
<dbReference type="InterPro" id="IPR051604">
    <property type="entry name" value="Ergot_Alk_Oxidoreductase"/>
</dbReference>
<dbReference type="PROSITE" id="PS51257">
    <property type="entry name" value="PROKAR_LIPOPROTEIN"/>
    <property type="match status" value="1"/>
</dbReference>
<proteinExistence type="predicted"/>
<dbReference type="Gene3D" id="3.40.50.720">
    <property type="entry name" value="NAD(P)-binding Rossmann-like Domain"/>
    <property type="match status" value="1"/>
</dbReference>
<dbReference type="PANTHER" id="PTHR43162:SF1">
    <property type="entry name" value="PRESTALK A DIFFERENTIATION PROTEIN A"/>
    <property type="match status" value="1"/>
</dbReference>
<organism evidence="2 3">
    <name type="scientific">Boothiomyces macroporosus</name>
    <dbReference type="NCBI Taxonomy" id="261099"/>
    <lineage>
        <taxon>Eukaryota</taxon>
        <taxon>Fungi</taxon>
        <taxon>Fungi incertae sedis</taxon>
        <taxon>Chytridiomycota</taxon>
        <taxon>Chytridiomycota incertae sedis</taxon>
        <taxon>Chytridiomycetes</taxon>
        <taxon>Rhizophydiales</taxon>
        <taxon>Terramycetaceae</taxon>
        <taxon>Boothiomyces</taxon>
    </lineage>
</organism>
<protein>
    <recommendedName>
        <fullName evidence="1">NAD(P)-binding domain-containing protein</fullName>
    </recommendedName>
</protein>
<gene>
    <name evidence="2" type="ORF">HK103_005572</name>
</gene>
<sequence length="283" mass="32003">MEPKIVVIPAGSNSGLACVNSLAALDIPVRCCVRTPKDLPSKYILTNINAMNRDDLKRAFHSMKSALIVTPHDHKEGFENDSFMTCQMIKEAVDQGVEYIVLVGSWTVHQPEIISEIANRFVEAEALLKQFEKEKGLKWTVLRGGYFISNLLMYRDLINNGGTVKIPNYVLSPVHTRDIGECAAICLVDGPEKHHGKHYEMNGPKQQNITEIFEILQKEWKPFKYEIIPASELQAPSYIKQFAGFLEKEGAKGTPYTRDVGNLIGDRWTSVEQWAKEVKHLFQ</sequence>
<dbReference type="InterPro" id="IPR016040">
    <property type="entry name" value="NAD(P)-bd_dom"/>
</dbReference>
<dbReference type="AlphaFoldDB" id="A0AAD5UF06"/>